<evidence type="ECO:0000259" key="3">
    <source>
        <dbReference type="SMART" id="SM01052"/>
    </source>
</evidence>
<dbReference type="Pfam" id="PF14580">
    <property type="entry name" value="LRR_9"/>
    <property type="match status" value="1"/>
</dbReference>
<name>M4BWV5_HYAAE</name>
<proteinExistence type="predicted"/>
<evidence type="ECO:0000313" key="4">
    <source>
        <dbReference type="EnsemblProtists" id="HpaP811006"/>
    </source>
</evidence>
<keyword evidence="2" id="KW-0677">Repeat</keyword>
<dbReference type="InterPro" id="IPR001611">
    <property type="entry name" value="Leu-rich_rpt"/>
</dbReference>
<dbReference type="InterPro" id="IPR036859">
    <property type="entry name" value="CAP-Gly_dom_sf"/>
</dbReference>
<evidence type="ECO:0000256" key="1">
    <source>
        <dbReference type="ARBA" id="ARBA00022614"/>
    </source>
</evidence>
<dbReference type="Gene3D" id="2.30.30.190">
    <property type="entry name" value="CAP Gly-rich-like domain"/>
    <property type="match status" value="1"/>
</dbReference>
<dbReference type="VEuPathDB" id="FungiDB:HpaG811006"/>
<dbReference type="OMA" id="SEESHMF"/>
<dbReference type="SUPFAM" id="SSF74924">
    <property type="entry name" value="Cap-Gly domain"/>
    <property type="match status" value="1"/>
</dbReference>
<dbReference type="SMART" id="SM01052">
    <property type="entry name" value="CAP_GLY"/>
    <property type="match status" value="1"/>
</dbReference>
<reference evidence="5" key="1">
    <citation type="journal article" date="2010" name="Science">
        <title>Signatures of adaptation to obligate biotrophy in the Hyaloperonospora arabidopsidis genome.</title>
        <authorList>
            <person name="Baxter L."/>
            <person name="Tripathy S."/>
            <person name="Ishaque N."/>
            <person name="Boot N."/>
            <person name="Cabral A."/>
            <person name="Kemen E."/>
            <person name="Thines M."/>
            <person name="Ah-Fong A."/>
            <person name="Anderson R."/>
            <person name="Badejoko W."/>
            <person name="Bittner-Eddy P."/>
            <person name="Boore J.L."/>
            <person name="Chibucos M.C."/>
            <person name="Coates M."/>
            <person name="Dehal P."/>
            <person name="Delehaunty K."/>
            <person name="Dong S."/>
            <person name="Downton P."/>
            <person name="Dumas B."/>
            <person name="Fabro G."/>
            <person name="Fronick C."/>
            <person name="Fuerstenberg S.I."/>
            <person name="Fulton L."/>
            <person name="Gaulin E."/>
            <person name="Govers F."/>
            <person name="Hughes L."/>
            <person name="Humphray S."/>
            <person name="Jiang R.H."/>
            <person name="Judelson H."/>
            <person name="Kamoun S."/>
            <person name="Kyung K."/>
            <person name="Meijer H."/>
            <person name="Minx P."/>
            <person name="Morris P."/>
            <person name="Nelson J."/>
            <person name="Phuntumart V."/>
            <person name="Qutob D."/>
            <person name="Rehmany A."/>
            <person name="Rougon-Cardoso A."/>
            <person name="Ryden P."/>
            <person name="Torto-Alalibo T."/>
            <person name="Studholme D."/>
            <person name="Wang Y."/>
            <person name="Win J."/>
            <person name="Wood J."/>
            <person name="Clifton S.W."/>
            <person name="Rogers J."/>
            <person name="Van den Ackerveken G."/>
            <person name="Jones J.D."/>
            <person name="McDowell J.M."/>
            <person name="Beynon J."/>
            <person name="Tyler B.M."/>
        </authorList>
    </citation>
    <scope>NUCLEOTIDE SEQUENCE [LARGE SCALE GENOMIC DNA]</scope>
    <source>
        <strain evidence="5">Emoy2</strain>
    </source>
</reference>
<dbReference type="Proteomes" id="UP000011713">
    <property type="component" value="Unassembled WGS sequence"/>
</dbReference>
<dbReference type="Gene3D" id="3.80.10.10">
    <property type="entry name" value="Ribonuclease Inhibitor"/>
    <property type="match status" value="2"/>
</dbReference>
<accession>M4BWV5</accession>
<dbReference type="eggNOG" id="KOG3207">
    <property type="taxonomic scope" value="Eukaryota"/>
</dbReference>
<keyword evidence="5" id="KW-1185">Reference proteome</keyword>
<dbReference type="HOGENOM" id="CLU_017716_5_0_1"/>
<sequence length="570" mass="63195">MKFKPPTSSPFPAQPRVVGERVDDGCGSIGTIRYVGPVPTAKYPSALYYGIEWDDWGRGKNDGSVELLNGQRVVVFAGPAGRGKLRTGDSGSKSTVFKCSFVKSTKVDEMPKPATLFQRLQERYCTVDSNFEPGVGDVDVVVTGEVQTTLGSEKPIEFVGAKKLRTQQTLQTIEMISLSGCQVAELGIRTNGESLKTMTPRLTELDLSKNLFRTWNDVVGVVRELPLLKTLILSGNRFAVDEENVAEGGSDVFESVKVLVLNQTLLSWKQVGKLVTRHFPKLEELHLVDNEYGDEQLSVFQQSGSWTKMLKVLDLSLNDFVSWNRLLCTVGEMFVNLSQLILNGNRIATLVTDRDSHVARFQKLTTLSLSDNRVNSWTSIDSLNAFPLLDTLRFSKNPLTSQMSPGEARMLIIARTDHVTVFNASLVRDKERAEAEQLYLKRILHELAVVAEKACECERVLAAHPRYVRLRKMYPEISVDQNDSVNSGGSTAGPRKLASSLVKVRIIPMSMQATSLQPLVKRIPQQMKVSQLKLLIEAKFGVEVPAQSLPMMLDDDSAEDGSEVLVNDSE</sequence>
<dbReference type="GO" id="GO:0005737">
    <property type="term" value="C:cytoplasm"/>
    <property type="evidence" value="ECO:0007669"/>
    <property type="project" value="TreeGrafter"/>
</dbReference>
<dbReference type="Gene3D" id="3.10.20.90">
    <property type="entry name" value="Phosphatidylinositol 3-kinase Catalytic Subunit, Chain A, domain 1"/>
    <property type="match status" value="1"/>
</dbReference>
<dbReference type="InterPro" id="IPR000938">
    <property type="entry name" value="CAP-Gly_domain"/>
</dbReference>
<dbReference type="EMBL" id="JH598007">
    <property type="status" value="NOT_ANNOTATED_CDS"/>
    <property type="molecule type" value="Genomic_DNA"/>
</dbReference>
<keyword evidence="1" id="KW-0433">Leucine-rich repeat</keyword>
<dbReference type="InterPro" id="IPR032675">
    <property type="entry name" value="LRR_dom_sf"/>
</dbReference>
<evidence type="ECO:0000313" key="5">
    <source>
        <dbReference type="Proteomes" id="UP000011713"/>
    </source>
</evidence>
<dbReference type="SUPFAM" id="SSF52047">
    <property type="entry name" value="RNI-like"/>
    <property type="match status" value="1"/>
</dbReference>
<dbReference type="AlphaFoldDB" id="M4BWV5"/>
<feature type="domain" description="CAP-Gly" evidence="3">
    <location>
        <begin position="18"/>
        <end position="74"/>
    </location>
</feature>
<organism evidence="4 5">
    <name type="scientific">Hyaloperonospora arabidopsidis (strain Emoy2)</name>
    <name type="common">Downy mildew agent</name>
    <name type="synonym">Peronospora arabidopsidis</name>
    <dbReference type="NCBI Taxonomy" id="559515"/>
    <lineage>
        <taxon>Eukaryota</taxon>
        <taxon>Sar</taxon>
        <taxon>Stramenopiles</taxon>
        <taxon>Oomycota</taxon>
        <taxon>Peronosporomycetes</taxon>
        <taxon>Peronosporales</taxon>
        <taxon>Peronosporaceae</taxon>
        <taxon>Hyaloperonospora</taxon>
    </lineage>
</organism>
<reference evidence="4" key="2">
    <citation type="submission" date="2015-06" db="UniProtKB">
        <authorList>
            <consortium name="EnsemblProtists"/>
        </authorList>
    </citation>
    <scope>IDENTIFICATION</scope>
    <source>
        <strain evidence="4">Emoy2</strain>
    </source>
</reference>
<dbReference type="InParanoid" id="M4BWV5"/>
<protein>
    <recommendedName>
        <fullName evidence="3">CAP-Gly domain-containing protein</fullName>
    </recommendedName>
</protein>
<dbReference type="PANTHER" id="PTHR15454">
    <property type="entry name" value="NISCHARIN RELATED"/>
    <property type="match status" value="1"/>
</dbReference>
<dbReference type="PROSITE" id="PS51450">
    <property type="entry name" value="LRR"/>
    <property type="match status" value="1"/>
</dbReference>
<evidence type="ECO:0000256" key="2">
    <source>
        <dbReference type="ARBA" id="ARBA00022737"/>
    </source>
</evidence>
<dbReference type="Pfam" id="PF01302">
    <property type="entry name" value="CAP_GLY"/>
    <property type="match status" value="1"/>
</dbReference>
<dbReference type="EnsemblProtists" id="HpaT811006">
    <property type="protein sequence ID" value="HpaP811006"/>
    <property type="gene ID" value="HpaG811006"/>
</dbReference>
<dbReference type="FunFam" id="2.30.30.190:FF:000033">
    <property type="match status" value="1"/>
</dbReference>